<protein>
    <submittedName>
        <fullName evidence="1">GLPGLI family protein</fullName>
    </submittedName>
</protein>
<name>A0ABV2LVK2_9FLAO</name>
<dbReference type="RefSeq" id="WP_354509896.1">
    <property type="nucleotide sequence ID" value="NZ_JBEPMO010000014.1"/>
</dbReference>
<proteinExistence type="predicted"/>
<comment type="caution">
    <text evidence="1">The sequence shown here is derived from an EMBL/GenBank/DDBJ whole genome shotgun (WGS) entry which is preliminary data.</text>
</comment>
<evidence type="ECO:0000313" key="1">
    <source>
        <dbReference type="EMBL" id="MET3732559.1"/>
    </source>
</evidence>
<reference evidence="1 2" key="1">
    <citation type="submission" date="2024-06" db="EMBL/GenBank/DDBJ databases">
        <title>Genomic Encyclopedia of Type Strains, Phase IV (KMG-IV): sequencing the most valuable type-strain genomes for metagenomic binning, comparative biology and taxonomic classification.</title>
        <authorList>
            <person name="Goeker M."/>
        </authorList>
    </citation>
    <scope>NUCLEOTIDE SEQUENCE [LARGE SCALE GENOMIC DNA]</scope>
    <source>
        <strain evidence="1 2">DSM 29388</strain>
    </source>
</reference>
<organism evidence="1 2">
    <name type="scientific">Moheibacter stercoris</name>
    <dbReference type="NCBI Taxonomy" id="1628251"/>
    <lineage>
        <taxon>Bacteria</taxon>
        <taxon>Pseudomonadati</taxon>
        <taxon>Bacteroidota</taxon>
        <taxon>Flavobacteriia</taxon>
        <taxon>Flavobacteriales</taxon>
        <taxon>Weeksellaceae</taxon>
        <taxon>Moheibacter</taxon>
    </lineage>
</organism>
<keyword evidence="2" id="KW-1185">Reference proteome</keyword>
<dbReference type="NCBIfam" id="TIGR01200">
    <property type="entry name" value="GLPGLI"/>
    <property type="match status" value="1"/>
</dbReference>
<gene>
    <name evidence="1" type="ORF">ABID46_002148</name>
</gene>
<evidence type="ECO:0000313" key="2">
    <source>
        <dbReference type="Proteomes" id="UP001549146"/>
    </source>
</evidence>
<dbReference type="Pfam" id="PF09697">
    <property type="entry name" value="Porph_ging"/>
    <property type="match status" value="1"/>
</dbReference>
<accession>A0ABV2LVK2</accession>
<dbReference type="EMBL" id="JBEPMO010000014">
    <property type="protein sequence ID" value="MET3732559.1"/>
    <property type="molecule type" value="Genomic_DNA"/>
</dbReference>
<dbReference type="InterPro" id="IPR005901">
    <property type="entry name" value="GLPGLI"/>
</dbReference>
<sequence>MRLRFSIQLIVIFFASFLFSQEKIEVVYEIFPFYEPAQKEDIELEIIPSLHSLKISADESQYEYIPRIRNSQKDDDAKTGMTASIENRALGILYKNTLEKRFVEETQLNSKPYLIHDELPQIDWKITKETKQIGEFTAYKATAKLKDHEIEAWYAPKLTFKTGPDKYWGLPGLILELNETLYYGDGGKEGNLYKFISLKVMDDKTKIIIPTKGKIINQADFDKTQKEAFDKMMEMYGGGVDKD</sequence>
<dbReference type="Proteomes" id="UP001549146">
    <property type="component" value="Unassembled WGS sequence"/>
</dbReference>